<name>A0A2P5PID1_STAPS</name>
<evidence type="ECO:0000256" key="1">
    <source>
        <dbReference type="SAM" id="Phobius"/>
    </source>
</evidence>
<keyword evidence="1" id="KW-0472">Membrane</keyword>
<evidence type="ECO:0000313" key="3">
    <source>
        <dbReference type="Proteomes" id="UP000246800"/>
    </source>
</evidence>
<accession>A0A2P5PID1</accession>
<feature type="transmembrane region" description="Helical" evidence="1">
    <location>
        <begin position="6"/>
        <end position="25"/>
    </location>
</feature>
<dbReference type="EMBL" id="QEIT01000073">
    <property type="protein sequence ID" value="PWZ73296.1"/>
    <property type="molecule type" value="Genomic_DNA"/>
</dbReference>
<evidence type="ECO:0000313" key="2">
    <source>
        <dbReference type="EMBL" id="PWZ73296.1"/>
    </source>
</evidence>
<protein>
    <submittedName>
        <fullName evidence="2">Uncharacterized protein</fullName>
    </submittedName>
</protein>
<dbReference type="Proteomes" id="UP000246800">
    <property type="component" value="Unassembled WGS sequence"/>
</dbReference>
<comment type="caution">
    <text evidence="2">The sequence shown here is derived from an EMBL/GenBank/DDBJ whole genome shotgun (WGS) entry which is preliminary data.</text>
</comment>
<reference evidence="2 3" key="1">
    <citation type="journal article" date="2018" name="Vet. Microbiol.">
        <title>Clonal diversity and geographic distribution of methicillin-resistant Staphylococcus pseudintermedius from Australian animals: Discovery of novel sequence types.</title>
        <authorList>
            <person name="Worthing K.A."/>
            <person name="Abraham S."/>
            <person name="Coombs G.W."/>
            <person name="Pang S."/>
            <person name="Saputra S."/>
            <person name="Jordan D."/>
            <person name="Trott D.J."/>
            <person name="Norris J.M."/>
        </authorList>
    </citation>
    <scope>NUCLEOTIDE SEQUENCE [LARGE SCALE GENOMIC DNA]</scope>
    <source>
        <strain evidence="2 3">ST525 1</strain>
    </source>
</reference>
<dbReference type="AlphaFoldDB" id="A0A2P5PID1"/>
<sequence>MIKFSLILVLTIVIYLLGKHTYIYVSRKLKESSITKNNYVVKNILLSSNHEGLDVFDIIVVLVITFSIFL</sequence>
<proteinExistence type="predicted"/>
<keyword evidence="1" id="KW-0812">Transmembrane</keyword>
<gene>
    <name evidence="2" type="ORF">DD902_11150</name>
</gene>
<organism evidence="2 3">
    <name type="scientific">Staphylococcus pseudintermedius</name>
    <dbReference type="NCBI Taxonomy" id="283734"/>
    <lineage>
        <taxon>Bacteria</taxon>
        <taxon>Bacillati</taxon>
        <taxon>Bacillota</taxon>
        <taxon>Bacilli</taxon>
        <taxon>Bacillales</taxon>
        <taxon>Staphylococcaceae</taxon>
        <taxon>Staphylococcus</taxon>
        <taxon>Staphylococcus intermedius group</taxon>
    </lineage>
</organism>
<keyword evidence="1" id="KW-1133">Transmembrane helix</keyword>
<dbReference type="RefSeq" id="WP_037542181.1">
    <property type="nucleotide sequence ID" value="NZ_BAAFHW010000114.1"/>
</dbReference>